<gene>
    <name evidence="3" type="ORF">GCM10023235_04950</name>
</gene>
<keyword evidence="1" id="KW-0812">Transmembrane</keyword>
<reference evidence="4" key="1">
    <citation type="journal article" date="2019" name="Int. J. Syst. Evol. Microbiol.">
        <title>The Global Catalogue of Microorganisms (GCM) 10K type strain sequencing project: providing services to taxonomists for standard genome sequencing and annotation.</title>
        <authorList>
            <consortium name="The Broad Institute Genomics Platform"/>
            <consortium name="The Broad Institute Genome Sequencing Center for Infectious Disease"/>
            <person name="Wu L."/>
            <person name="Ma J."/>
        </authorList>
    </citation>
    <scope>NUCLEOTIDE SEQUENCE [LARGE SCALE GENOMIC DNA]</scope>
    <source>
        <strain evidence="4">JCM 13006</strain>
    </source>
</reference>
<comment type="caution">
    <text evidence="3">The sequence shown here is derived from an EMBL/GenBank/DDBJ whole genome shotgun (WGS) entry which is preliminary data.</text>
</comment>
<evidence type="ECO:0000256" key="2">
    <source>
        <dbReference type="SAM" id="SignalP"/>
    </source>
</evidence>
<dbReference type="RefSeq" id="WP_345695086.1">
    <property type="nucleotide sequence ID" value="NZ_BAABIS010000001.1"/>
</dbReference>
<feature type="chain" id="PRO_5046341777" description="DUF2029 domain-containing protein" evidence="2">
    <location>
        <begin position="26"/>
        <end position="198"/>
    </location>
</feature>
<dbReference type="EMBL" id="BAABIS010000001">
    <property type="protein sequence ID" value="GAA4833473.1"/>
    <property type="molecule type" value="Genomic_DNA"/>
</dbReference>
<organism evidence="3 4">
    <name type="scientific">Kitasatospora terrestris</name>
    <dbReference type="NCBI Taxonomy" id="258051"/>
    <lineage>
        <taxon>Bacteria</taxon>
        <taxon>Bacillati</taxon>
        <taxon>Actinomycetota</taxon>
        <taxon>Actinomycetes</taxon>
        <taxon>Kitasatosporales</taxon>
        <taxon>Streptomycetaceae</taxon>
        <taxon>Kitasatospora</taxon>
    </lineage>
</organism>
<keyword evidence="1" id="KW-0472">Membrane</keyword>
<evidence type="ECO:0000313" key="4">
    <source>
        <dbReference type="Proteomes" id="UP001501752"/>
    </source>
</evidence>
<proteinExistence type="predicted"/>
<evidence type="ECO:0000256" key="1">
    <source>
        <dbReference type="SAM" id="Phobius"/>
    </source>
</evidence>
<protein>
    <recommendedName>
        <fullName evidence="5">DUF2029 domain-containing protein</fullName>
    </recommendedName>
</protein>
<name>A0ABP9DBP2_9ACTN</name>
<keyword evidence="1" id="KW-1133">Transmembrane helix</keyword>
<feature type="transmembrane region" description="Helical" evidence="1">
    <location>
        <begin position="120"/>
        <end position="145"/>
    </location>
</feature>
<sequence>MTATPRTALRARPGRVALAALGAFAALMAAMTVAATRFHDAYGSGILNLLGARNAAEPRTGGYSADTAYAWLTAFGADGRRDHLLVLLLDLPLIAAFTLFTAATLRWATPRARAGLRWALLAVPLAAAAANLLEDAGLTALLTAYPAHLDGLAAAVSAVNGLKSGLYSASLLLAVTAAAVRGVVLATGRCRVPGPATG</sequence>
<feature type="signal peptide" evidence="2">
    <location>
        <begin position="1"/>
        <end position="25"/>
    </location>
</feature>
<dbReference type="Proteomes" id="UP001501752">
    <property type="component" value="Unassembled WGS sequence"/>
</dbReference>
<keyword evidence="2" id="KW-0732">Signal</keyword>
<evidence type="ECO:0000313" key="3">
    <source>
        <dbReference type="EMBL" id="GAA4833473.1"/>
    </source>
</evidence>
<evidence type="ECO:0008006" key="5">
    <source>
        <dbReference type="Google" id="ProtNLM"/>
    </source>
</evidence>
<keyword evidence="4" id="KW-1185">Reference proteome</keyword>
<feature type="transmembrane region" description="Helical" evidence="1">
    <location>
        <begin position="84"/>
        <end position="108"/>
    </location>
</feature>
<feature type="transmembrane region" description="Helical" evidence="1">
    <location>
        <begin position="165"/>
        <end position="184"/>
    </location>
</feature>
<accession>A0ABP9DBP2</accession>